<dbReference type="Proteomes" id="UP001152799">
    <property type="component" value="Chromosome 7"/>
</dbReference>
<dbReference type="EMBL" id="OU892283">
    <property type="protein sequence ID" value="CAG9771537.1"/>
    <property type="molecule type" value="Genomic_DNA"/>
</dbReference>
<dbReference type="OrthoDB" id="6760735at2759"/>
<evidence type="ECO:0008006" key="9">
    <source>
        <dbReference type="Google" id="ProtNLM"/>
    </source>
</evidence>
<name>A0A9N9QR92_9CUCU</name>
<gene>
    <name evidence="7" type="ORF">CEUTPL_LOCUS11968</name>
</gene>
<evidence type="ECO:0000313" key="8">
    <source>
        <dbReference type="Proteomes" id="UP001152799"/>
    </source>
</evidence>
<evidence type="ECO:0000256" key="6">
    <source>
        <dbReference type="SAM" id="Phobius"/>
    </source>
</evidence>
<keyword evidence="5 6" id="KW-0472">Membrane</keyword>
<reference evidence="7" key="1">
    <citation type="submission" date="2022-01" db="EMBL/GenBank/DDBJ databases">
        <authorList>
            <person name="King R."/>
        </authorList>
    </citation>
    <scope>NUCLEOTIDE SEQUENCE</scope>
</reference>
<protein>
    <recommendedName>
        <fullName evidence="9">Gustatory receptor</fullName>
    </recommendedName>
</protein>
<keyword evidence="8" id="KW-1185">Reference proteome</keyword>
<evidence type="ECO:0000256" key="1">
    <source>
        <dbReference type="ARBA" id="ARBA00004651"/>
    </source>
</evidence>
<evidence type="ECO:0000256" key="3">
    <source>
        <dbReference type="ARBA" id="ARBA00022692"/>
    </source>
</evidence>
<evidence type="ECO:0000256" key="5">
    <source>
        <dbReference type="ARBA" id="ARBA00023136"/>
    </source>
</evidence>
<evidence type="ECO:0000313" key="7">
    <source>
        <dbReference type="EMBL" id="CAG9771537.1"/>
    </source>
</evidence>
<keyword evidence="4 6" id="KW-1133">Transmembrane helix</keyword>
<keyword evidence="2" id="KW-1003">Cell membrane</keyword>
<evidence type="ECO:0000256" key="2">
    <source>
        <dbReference type="ARBA" id="ARBA00022475"/>
    </source>
</evidence>
<dbReference type="InterPro" id="IPR013604">
    <property type="entry name" value="7TM_chemorcpt"/>
</dbReference>
<proteinExistence type="predicted"/>
<dbReference type="Pfam" id="PF08395">
    <property type="entry name" value="7tm_7"/>
    <property type="match status" value="1"/>
</dbReference>
<dbReference type="AlphaFoldDB" id="A0A9N9QR92"/>
<comment type="subcellular location">
    <subcellularLocation>
        <location evidence="1">Cell membrane</location>
        <topology evidence="1">Multi-pass membrane protein</topology>
    </subcellularLocation>
</comment>
<accession>A0A9N9QR92</accession>
<dbReference type="GO" id="GO:0050909">
    <property type="term" value="P:sensory perception of taste"/>
    <property type="evidence" value="ECO:0007669"/>
    <property type="project" value="InterPro"/>
</dbReference>
<evidence type="ECO:0000256" key="4">
    <source>
        <dbReference type="ARBA" id="ARBA00022989"/>
    </source>
</evidence>
<dbReference type="GO" id="GO:0005886">
    <property type="term" value="C:plasma membrane"/>
    <property type="evidence" value="ECO:0007669"/>
    <property type="project" value="UniProtKB-SubCell"/>
</dbReference>
<feature type="transmembrane region" description="Helical" evidence="6">
    <location>
        <begin position="56"/>
        <end position="74"/>
    </location>
</feature>
<sequence length="75" mass="8625">MVKAEADQLSSTCYGLQEKFEHGSHEYQELNSFSRYIVNVGIRFTAADFFEIKRSILLSVIATSTTYFIALVQFY</sequence>
<keyword evidence="3 6" id="KW-0812">Transmembrane</keyword>
<organism evidence="7 8">
    <name type="scientific">Ceutorhynchus assimilis</name>
    <name type="common">cabbage seed weevil</name>
    <dbReference type="NCBI Taxonomy" id="467358"/>
    <lineage>
        <taxon>Eukaryota</taxon>
        <taxon>Metazoa</taxon>
        <taxon>Ecdysozoa</taxon>
        <taxon>Arthropoda</taxon>
        <taxon>Hexapoda</taxon>
        <taxon>Insecta</taxon>
        <taxon>Pterygota</taxon>
        <taxon>Neoptera</taxon>
        <taxon>Endopterygota</taxon>
        <taxon>Coleoptera</taxon>
        <taxon>Polyphaga</taxon>
        <taxon>Cucujiformia</taxon>
        <taxon>Curculionidae</taxon>
        <taxon>Ceutorhynchinae</taxon>
        <taxon>Ceutorhynchus</taxon>
    </lineage>
</organism>